<dbReference type="InterPro" id="IPR014746">
    <property type="entry name" value="Gln_synth/guanido_kin_cat_dom"/>
</dbReference>
<evidence type="ECO:0000256" key="2">
    <source>
        <dbReference type="ARBA" id="ARBA00008100"/>
    </source>
</evidence>
<comment type="similarity">
    <text evidence="2 10">Belongs to the glutamate--cysteine ligase type 3 family.</text>
</comment>
<evidence type="ECO:0000313" key="12">
    <source>
        <dbReference type="Proteomes" id="UP001201812"/>
    </source>
</evidence>
<accession>A0AAD4NF13</accession>
<dbReference type="Gene3D" id="3.30.590.50">
    <property type="match status" value="3"/>
</dbReference>
<comment type="caution">
    <text evidence="11">The sequence shown here is derived from an EMBL/GenBank/DDBJ whole genome shotgun (WGS) entry which is preliminary data.</text>
</comment>
<dbReference type="Gene3D" id="1.10.8.960">
    <property type="match status" value="1"/>
</dbReference>
<dbReference type="Proteomes" id="UP001201812">
    <property type="component" value="Unassembled WGS sequence"/>
</dbReference>
<dbReference type="PANTHER" id="PTHR11164">
    <property type="entry name" value="GLUTAMATE CYSTEINE LIGASE"/>
    <property type="match status" value="1"/>
</dbReference>
<dbReference type="Pfam" id="PF03074">
    <property type="entry name" value="GCS"/>
    <property type="match status" value="1"/>
</dbReference>
<evidence type="ECO:0000256" key="6">
    <source>
        <dbReference type="ARBA" id="ARBA00022741"/>
    </source>
</evidence>
<evidence type="ECO:0000256" key="9">
    <source>
        <dbReference type="ARBA" id="ARBA00032122"/>
    </source>
</evidence>
<dbReference type="GO" id="GO:0004357">
    <property type="term" value="F:glutamate-cysteine ligase activity"/>
    <property type="evidence" value="ECO:0007669"/>
    <property type="project" value="UniProtKB-UniRule"/>
</dbReference>
<evidence type="ECO:0000256" key="10">
    <source>
        <dbReference type="RuleBase" id="RU367135"/>
    </source>
</evidence>
<dbReference type="GO" id="GO:0017109">
    <property type="term" value="C:glutamate-cysteine ligase complex"/>
    <property type="evidence" value="ECO:0007669"/>
    <property type="project" value="TreeGrafter"/>
</dbReference>
<keyword evidence="12" id="KW-1185">Reference proteome</keyword>
<evidence type="ECO:0000313" key="11">
    <source>
        <dbReference type="EMBL" id="KAI1725863.1"/>
    </source>
</evidence>
<dbReference type="GO" id="GO:0006750">
    <property type="term" value="P:glutathione biosynthetic process"/>
    <property type="evidence" value="ECO:0007669"/>
    <property type="project" value="UniProtKB-UniRule"/>
</dbReference>
<evidence type="ECO:0000256" key="3">
    <source>
        <dbReference type="ARBA" id="ARBA00012220"/>
    </source>
</evidence>
<dbReference type="InterPro" id="IPR004308">
    <property type="entry name" value="GCS"/>
</dbReference>
<proteinExistence type="inferred from homology"/>
<dbReference type="SUPFAM" id="SSF55931">
    <property type="entry name" value="Glutamine synthetase/guanido kinase"/>
    <property type="match status" value="1"/>
</dbReference>
<protein>
    <recommendedName>
        <fullName evidence="3 10">Glutamate--cysteine ligase</fullName>
        <ecNumber evidence="3 10">6.3.2.2</ecNumber>
    </recommendedName>
    <alternativeName>
        <fullName evidence="9 10">Gamma-ECS</fullName>
    </alternativeName>
    <alternativeName>
        <fullName evidence="8 10">Gamma-glutamylcysteine synthetase</fullName>
    </alternativeName>
</protein>
<dbReference type="EMBL" id="JAKKPZ010000002">
    <property type="protein sequence ID" value="KAI1725863.1"/>
    <property type="molecule type" value="Genomic_DNA"/>
</dbReference>
<dbReference type="GO" id="GO:0005524">
    <property type="term" value="F:ATP binding"/>
    <property type="evidence" value="ECO:0007669"/>
    <property type="project" value="UniProtKB-UniRule"/>
</dbReference>
<dbReference type="EC" id="6.3.2.2" evidence="3 10"/>
<organism evidence="11 12">
    <name type="scientific">Ditylenchus destructor</name>
    <dbReference type="NCBI Taxonomy" id="166010"/>
    <lineage>
        <taxon>Eukaryota</taxon>
        <taxon>Metazoa</taxon>
        <taxon>Ecdysozoa</taxon>
        <taxon>Nematoda</taxon>
        <taxon>Chromadorea</taxon>
        <taxon>Rhabditida</taxon>
        <taxon>Tylenchina</taxon>
        <taxon>Tylenchomorpha</taxon>
        <taxon>Sphaerularioidea</taxon>
        <taxon>Anguinidae</taxon>
        <taxon>Anguininae</taxon>
        <taxon>Ditylenchus</taxon>
    </lineage>
</organism>
<keyword evidence="4 10" id="KW-0436">Ligase</keyword>
<dbReference type="PANTHER" id="PTHR11164:SF0">
    <property type="entry name" value="GLUTAMATE--CYSTEINE LIGASE CATALYTIC SUBUNIT"/>
    <property type="match status" value="1"/>
</dbReference>
<keyword evidence="7 10" id="KW-0067">ATP-binding</keyword>
<dbReference type="AlphaFoldDB" id="A0AAD4NF13"/>
<comment type="pathway">
    <text evidence="1 10">Sulfur metabolism; glutathione biosynthesis; glutathione from L-cysteine and L-glutamate: step 1/2.</text>
</comment>
<evidence type="ECO:0000256" key="8">
    <source>
        <dbReference type="ARBA" id="ARBA00030585"/>
    </source>
</evidence>
<evidence type="ECO:0000256" key="4">
    <source>
        <dbReference type="ARBA" id="ARBA00022598"/>
    </source>
</evidence>
<evidence type="ECO:0000256" key="7">
    <source>
        <dbReference type="ARBA" id="ARBA00022840"/>
    </source>
</evidence>
<name>A0AAD4NF13_9BILA</name>
<sequence>MGLLTEGTPLCWFDIVPHVDNIKECGLSQFITLYHRLKGRNDDKFLWGDEIEYTIVTFDHPNKKVRVALKSADLLRKLKSREEEVDKELHTPNVWCPEFAGFMIEGTPGLPYGGIDCFEIVEANMRSRREEINALLGNDESILSISFPSLGTNDFCDPHFSPKPEDPNSLAKSLFFPDECVCNFHPRYNNLDPEAENNALPDHIFMDHLGFGSGLCCLQVTLQAVNINEAKWLYDQLTPITPIILALSAATPMFRSYLSEVDSRWGVFSECADDRTAEERGLAPLGDNKFVIPKSRCDVTECYIHPCSTPYNDMPLVYSEKMLNHLVEGGVEENLAKHISHLFIRDPLQIFKERLEQNDWSEFEHFETIQSSNWMNMRFKPPPPDQTEIGWRIEFRPTEIQLTDFENTAFCCFLVLLTRVIVSYKLNLLMPISRVCENMKRAQKRDAVINQKFHFRPKLSSDEPFKPTECGMKELDPPLGTMELTIDQIINGDGGSFPGLISIINQFLDEATDMDVNTRNTISRYLRFIQKRASGELPTLAHWMRRFVQTHSQYKKDSHAGDEVIYDMLKKMDEISNDRRPCHDLLGEFWPHETTK</sequence>
<comment type="catalytic activity">
    <reaction evidence="10">
        <text>L-cysteine + L-glutamate + ATP = gamma-L-glutamyl-L-cysteine + ADP + phosphate + H(+)</text>
        <dbReference type="Rhea" id="RHEA:13285"/>
        <dbReference type="ChEBI" id="CHEBI:15378"/>
        <dbReference type="ChEBI" id="CHEBI:29985"/>
        <dbReference type="ChEBI" id="CHEBI:30616"/>
        <dbReference type="ChEBI" id="CHEBI:35235"/>
        <dbReference type="ChEBI" id="CHEBI:43474"/>
        <dbReference type="ChEBI" id="CHEBI:58173"/>
        <dbReference type="ChEBI" id="CHEBI:456216"/>
        <dbReference type="EC" id="6.3.2.2"/>
    </reaction>
</comment>
<evidence type="ECO:0000256" key="5">
    <source>
        <dbReference type="ARBA" id="ARBA00022684"/>
    </source>
</evidence>
<keyword evidence="5 10" id="KW-0317">Glutathione biosynthesis</keyword>
<evidence type="ECO:0000256" key="1">
    <source>
        <dbReference type="ARBA" id="ARBA00005006"/>
    </source>
</evidence>
<keyword evidence="6 10" id="KW-0547">Nucleotide-binding</keyword>
<gene>
    <name evidence="11" type="ORF">DdX_02547</name>
</gene>
<dbReference type="FunFam" id="3.30.590.50:FF:000007">
    <property type="entry name" value="Glutamate--cysteine ligase"/>
    <property type="match status" value="1"/>
</dbReference>
<reference evidence="11" key="1">
    <citation type="submission" date="2022-01" db="EMBL/GenBank/DDBJ databases">
        <title>Genome Sequence Resource for Two Populations of Ditylenchus destructor, the Migratory Endoparasitic Phytonematode.</title>
        <authorList>
            <person name="Zhang H."/>
            <person name="Lin R."/>
            <person name="Xie B."/>
        </authorList>
    </citation>
    <scope>NUCLEOTIDE SEQUENCE</scope>
    <source>
        <strain evidence="11">BazhouSP</strain>
    </source>
</reference>